<feature type="transmembrane region" description="Helical" evidence="1">
    <location>
        <begin position="467"/>
        <end position="486"/>
    </location>
</feature>
<keyword evidence="1" id="KW-0472">Membrane</keyword>
<protein>
    <recommendedName>
        <fullName evidence="4">DUF4129 domain-containing protein</fullName>
    </recommendedName>
</protein>
<name>A0A7C4NN02_9CREN</name>
<accession>A0A7C4NN02</accession>
<reference evidence="3" key="1">
    <citation type="journal article" date="2020" name="mSystems">
        <title>Genome- and Community-Level Interaction Insights into Carbon Utilization and Element Cycling Functions of Hydrothermarchaeota in Hydrothermal Sediment.</title>
        <authorList>
            <person name="Zhou Z."/>
            <person name="Liu Y."/>
            <person name="Xu W."/>
            <person name="Pan J."/>
            <person name="Luo Z.H."/>
            <person name="Li M."/>
        </authorList>
    </citation>
    <scope>NUCLEOTIDE SEQUENCE [LARGE SCALE GENOMIC DNA]</scope>
    <source>
        <strain evidence="3">SpSt-637</strain>
        <strain evidence="2">SpSt-667</strain>
    </source>
</reference>
<gene>
    <name evidence="3" type="ORF">ENU08_05930</name>
    <name evidence="2" type="ORF">ENU41_04400</name>
</gene>
<evidence type="ECO:0000313" key="3">
    <source>
        <dbReference type="EMBL" id="HGQ64767.1"/>
    </source>
</evidence>
<organism evidence="3">
    <name type="scientific">Ignisphaera aggregans</name>
    <dbReference type="NCBI Taxonomy" id="334771"/>
    <lineage>
        <taxon>Archaea</taxon>
        <taxon>Thermoproteota</taxon>
        <taxon>Thermoprotei</taxon>
        <taxon>Desulfurococcales</taxon>
        <taxon>Desulfurococcaceae</taxon>
        <taxon>Ignisphaera</taxon>
    </lineage>
</organism>
<comment type="caution">
    <text evidence="3">The sequence shown here is derived from an EMBL/GenBank/DDBJ whole genome shotgun (WGS) entry which is preliminary data.</text>
</comment>
<sequence>MVLTLLGLVPYTSISAQSSLDIDPAPLAKVLQDVVEAILRENYNEALSLCRKAADISLSKEFSYIHEKVYKSIERVINLLTQVEEQTLIDVEDNVKLYVLINDFYISKLELIESMNNYVNKLSSLFKDPATRYLITRTLTNYIVNLNTKLEIIISNLMQIYFGVYGQEIHIELNHQPIVYGGEILDLDIGILLTTNLSIDYVNITVLIIYGENMLSETIQYSIPIGKKISIKIETPKAEDIYAIGMKPSTRMESRLFVIARVVVDGRILIGYKFSNFTLMYLNPPIKVSIPSYVKPGEDIKVRISANLDTPLNLSIYLNNISNKSLIANLTISFGEYVLNISSANMSIGYLKLIFLTQPKGKYLAYSFSYTIAVVLENIVATINVKPFAFIPIAKPLLEIYVDSPTHYNVTIYFDNNVITRLSLVNNPKISVELSLPLTIFFWRYRILVEIHPNNLMYSPTVIESSIYVLNIVTLIIMTIFLAITITTPSRTSYIIAALRLGSSTMRNVIYKTRGIATIHTTIMEYFFRKPRLLNLYKKIIEIVSKYVEPPRASETLREFYRRLYESFSGYTSLLVKAFLELYEQDLYSNHGIDVDKAIRIVERIEEIESK</sequence>
<dbReference type="EMBL" id="DTCK01000028">
    <property type="protein sequence ID" value="HGQ35899.1"/>
    <property type="molecule type" value="Genomic_DNA"/>
</dbReference>
<evidence type="ECO:0000313" key="2">
    <source>
        <dbReference type="EMBL" id="HGQ35899.1"/>
    </source>
</evidence>
<keyword evidence="1" id="KW-0812">Transmembrane</keyword>
<dbReference type="AlphaFoldDB" id="A0A7C4NN02"/>
<evidence type="ECO:0000256" key="1">
    <source>
        <dbReference type="SAM" id="Phobius"/>
    </source>
</evidence>
<keyword evidence="1" id="KW-1133">Transmembrane helix</keyword>
<dbReference type="EMBL" id="DTBD01000051">
    <property type="protein sequence ID" value="HGQ64767.1"/>
    <property type="molecule type" value="Genomic_DNA"/>
</dbReference>
<proteinExistence type="predicted"/>
<evidence type="ECO:0008006" key="4">
    <source>
        <dbReference type="Google" id="ProtNLM"/>
    </source>
</evidence>